<evidence type="ECO:0000313" key="2">
    <source>
        <dbReference type="EMBL" id="KAB2616798.1"/>
    </source>
</evidence>
<dbReference type="InterPro" id="IPR044661">
    <property type="entry name" value="MED15a/b/c-like"/>
</dbReference>
<feature type="compositionally biased region" description="Low complexity" evidence="1">
    <location>
        <begin position="124"/>
        <end position="135"/>
    </location>
</feature>
<dbReference type="EMBL" id="SMOL01000402">
    <property type="protein sequence ID" value="KAB2616798.1"/>
    <property type="molecule type" value="Genomic_DNA"/>
</dbReference>
<dbReference type="PANTHER" id="PTHR33137:SF4">
    <property type="entry name" value="MEDIATOR OF RNA POLYMERASE II TRANSCRIPTION SUBUNIT 15A-RELATED"/>
    <property type="match status" value="1"/>
</dbReference>
<feature type="region of interest" description="Disordered" evidence="1">
    <location>
        <begin position="124"/>
        <end position="143"/>
    </location>
</feature>
<reference evidence="3" key="2">
    <citation type="submission" date="2019-10" db="EMBL/GenBank/DDBJ databases">
        <title>A de novo genome assembly of a pear dwarfing rootstock.</title>
        <authorList>
            <person name="Wang F."/>
            <person name="Wang J."/>
            <person name="Li S."/>
            <person name="Zhang Y."/>
            <person name="Fang M."/>
            <person name="Ma L."/>
            <person name="Zhao Y."/>
            <person name="Jiang S."/>
        </authorList>
    </citation>
    <scope>NUCLEOTIDE SEQUENCE [LARGE SCALE GENOMIC DNA]</scope>
</reference>
<dbReference type="GO" id="GO:0031490">
    <property type="term" value="F:chromatin DNA binding"/>
    <property type="evidence" value="ECO:0007669"/>
    <property type="project" value="InterPro"/>
</dbReference>
<dbReference type="AlphaFoldDB" id="A0A5N5GNE9"/>
<proteinExistence type="predicted"/>
<keyword evidence="3" id="KW-1185">Reference proteome</keyword>
<evidence type="ECO:0000313" key="3">
    <source>
        <dbReference type="Proteomes" id="UP000327157"/>
    </source>
</evidence>
<accession>A0A5N5GNE9</accession>
<sequence>MNLQGSVPTMQQNNMTSLQQNSMSSISGVSTAQQNMMNSLQPSTNLDSGQGNALNSLQQVLVGSIQQTPVSAPQLANMNGLSSQSGEQQMLQNLLKQMYQQRMQQHVIQKQLQQQQQQQQPQQQLQQAKQQLPAQMQANQHQMPQLHQMNDANDLKMRQGMGVKPGVFQQHMSSGQRAYPHQQLKSGSPFPIPSSNQLLQAASPQISQHSPPQIKVMKEKYLPELSEIYQKIDTKLQQQLEKLKIFKTMLERLISILQVSKSNISPGLKDKLGLYEKHIVNFINTNRPRKQGPPLQQGQLPPPHM</sequence>
<comment type="caution">
    <text evidence="2">The sequence shown here is derived from an EMBL/GenBank/DDBJ whole genome shotgun (WGS) entry which is preliminary data.</text>
</comment>
<organism evidence="2 3">
    <name type="scientific">Pyrus ussuriensis x Pyrus communis</name>
    <dbReference type="NCBI Taxonomy" id="2448454"/>
    <lineage>
        <taxon>Eukaryota</taxon>
        <taxon>Viridiplantae</taxon>
        <taxon>Streptophyta</taxon>
        <taxon>Embryophyta</taxon>
        <taxon>Tracheophyta</taxon>
        <taxon>Spermatophyta</taxon>
        <taxon>Magnoliopsida</taxon>
        <taxon>eudicotyledons</taxon>
        <taxon>Gunneridae</taxon>
        <taxon>Pentapetalae</taxon>
        <taxon>rosids</taxon>
        <taxon>fabids</taxon>
        <taxon>Rosales</taxon>
        <taxon>Rosaceae</taxon>
        <taxon>Amygdaloideae</taxon>
        <taxon>Maleae</taxon>
        <taxon>Pyrus</taxon>
    </lineage>
</organism>
<dbReference type="OrthoDB" id="1912459at2759"/>
<gene>
    <name evidence="2" type="ORF">D8674_023386</name>
</gene>
<reference evidence="2 3" key="3">
    <citation type="submission" date="2019-11" db="EMBL/GenBank/DDBJ databases">
        <title>A de novo genome assembly of a pear dwarfing rootstock.</title>
        <authorList>
            <person name="Wang F."/>
            <person name="Wang J."/>
            <person name="Li S."/>
            <person name="Zhang Y."/>
            <person name="Fang M."/>
            <person name="Ma L."/>
            <person name="Zhao Y."/>
            <person name="Jiang S."/>
        </authorList>
    </citation>
    <scope>NUCLEOTIDE SEQUENCE [LARGE SCALE GENOMIC DNA]</scope>
    <source>
        <strain evidence="2">S2</strain>
        <tissue evidence="2">Leaf</tissue>
    </source>
</reference>
<feature type="region of interest" description="Disordered" evidence="1">
    <location>
        <begin position="285"/>
        <end position="305"/>
    </location>
</feature>
<name>A0A5N5GNE9_9ROSA</name>
<reference evidence="2 3" key="1">
    <citation type="submission" date="2019-09" db="EMBL/GenBank/DDBJ databases">
        <authorList>
            <person name="Ou C."/>
        </authorList>
    </citation>
    <scope>NUCLEOTIDE SEQUENCE [LARGE SCALE GENOMIC DNA]</scope>
    <source>
        <strain evidence="2">S2</strain>
        <tissue evidence="2">Leaf</tissue>
    </source>
</reference>
<dbReference type="PANTHER" id="PTHR33137">
    <property type="entry name" value="MEDIATOR OF RNA POLYMERASE II TRANSCRIPTION SUBUNIT 15A-RELATED"/>
    <property type="match status" value="1"/>
</dbReference>
<dbReference type="GO" id="GO:0003713">
    <property type="term" value="F:transcription coactivator activity"/>
    <property type="evidence" value="ECO:0007669"/>
    <property type="project" value="InterPro"/>
</dbReference>
<protein>
    <submittedName>
        <fullName evidence="2">Mediator of RNA polymerase II transcription subunit 15a-like</fullName>
    </submittedName>
</protein>
<evidence type="ECO:0000256" key="1">
    <source>
        <dbReference type="SAM" id="MobiDB-lite"/>
    </source>
</evidence>
<dbReference type="Proteomes" id="UP000327157">
    <property type="component" value="Chromosome 3"/>
</dbReference>
<feature type="region of interest" description="Disordered" evidence="1">
    <location>
        <begin position="170"/>
        <end position="196"/>
    </location>
</feature>